<dbReference type="InterPro" id="IPR004776">
    <property type="entry name" value="Mem_transp_PIN-like"/>
</dbReference>
<feature type="transmembrane region" description="Helical" evidence="7">
    <location>
        <begin position="154"/>
        <end position="173"/>
    </location>
</feature>
<feature type="transmembrane region" description="Helical" evidence="7">
    <location>
        <begin position="119"/>
        <end position="142"/>
    </location>
</feature>
<proteinExistence type="predicted"/>
<dbReference type="AlphaFoldDB" id="A0A2S0L6F5"/>
<dbReference type="Proteomes" id="UP000237883">
    <property type="component" value="Chromosome"/>
</dbReference>
<protein>
    <submittedName>
        <fullName evidence="8">Transporter</fullName>
    </submittedName>
</protein>
<keyword evidence="3" id="KW-1003">Cell membrane</keyword>
<evidence type="ECO:0000256" key="6">
    <source>
        <dbReference type="ARBA" id="ARBA00023136"/>
    </source>
</evidence>
<evidence type="ECO:0000256" key="2">
    <source>
        <dbReference type="ARBA" id="ARBA00022448"/>
    </source>
</evidence>
<feature type="transmembrane region" description="Helical" evidence="7">
    <location>
        <begin position="257"/>
        <end position="275"/>
    </location>
</feature>
<accession>A0A2S0L6F5</accession>
<dbReference type="KEGG" id="mdv:C5Q96_08405"/>
<dbReference type="EMBL" id="CP027228">
    <property type="protein sequence ID" value="AVM48875.1"/>
    <property type="molecule type" value="Genomic_DNA"/>
</dbReference>
<keyword evidence="6 7" id="KW-0472">Membrane</keyword>
<keyword evidence="2" id="KW-0813">Transport</keyword>
<feature type="transmembrane region" description="Helical" evidence="7">
    <location>
        <begin position="224"/>
        <end position="245"/>
    </location>
</feature>
<comment type="subcellular location">
    <subcellularLocation>
        <location evidence="1">Membrane</location>
        <topology evidence="1">Multi-pass membrane protein</topology>
    </subcellularLocation>
</comment>
<feature type="transmembrane region" description="Helical" evidence="7">
    <location>
        <begin position="6"/>
        <end position="21"/>
    </location>
</feature>
<feature type="transmembrane region" description="Helical" evidence="7">
    <location>
        <begin position="193"/>
        <end position="212"/>
    </location>
</feature>
<evidence type="ECO:0000256" key="7">
    <source>
        <dbReference type="SAM" id="Phobius"/>
    </source>
</evidence>
<dbReference type="Pfam" id="PF03547">
    <property type="entry name" value="Mem_trans"/>
    <property type="match status" value="1"/>
</dbReference>
<dbReference type="PANTHER" id="PTHR36838:SF3">
    <property type="entry name" value="TRANSPORTER AUXIN EFFLUX CARRIER EC FAMILY"/>
    <property type="match status" value="1"/>
</dbReference>
<keyword evidence="4 7" id="KW-0812">Transmembrane</keyword>
<dbReference type="PANTHER" id="PTHR36838">
    <property type="entry name" value="AUXIN EFFLUX CARRIER FAMILY PROTEIN"/>
    <property type="match status" value="1"/>
</dbReference>
<dbReference type="OrthoDB" id="2217305at2"/>
<feature type="transmembrane region" description="Helical" evidence="7">
    <location>
        <begin position="33"/>
        <end position="54"/>
    </location>
</feature>
<keyword evidence="5 7" id="KW-1133">Transmembrane helix</keyword>
<name>A0A2S0L6F5_9FIRM</name>
<feature type="transmembrane region" description="Helical" evidence="7">
    <location>
        <begin position="60"/>
        <end position="82"/>
    </location>
</feature>
<evidence type="ECO:0000256" key="1">
    <source>
        <dbReference type="ARBA" id="ARBA00004141"/>
    </source>
</evidence>
<organism evidence="8 9">
    <name type="scientific">Mogibacterium diversum</name>
    <dbReference type="NCBI Taxonomy" id="114527"/>
    <lineage>
        <taxon>Bacteria</taxon>
        <taxon>Bacillati</taxon>
        <taxon>Bacillota</taxon>
        <taxon>Clostridia</taxon>
        <taxon>Peptostreptococcales</taxon>
        <taxon>Anaerovoracaceae</taxon>
        <taxon>Mogibacterium</taxon>
    </lineage>
</organism>
<reference evidence="9" key="1">
    <citation type="submission" date="2018-02" db="EMBL/GenBank/DDBJ databases">
        <authorList>
            <person name="Holder M.E."/>
            <person name="Ajami N.J."/>
            <person name="Petrosino J.F."/>
        </authorList>
    </citation>
    <scope>NUCLEOTIDE SEQUENCE [LARGE SCALE GENOMIC DNA]</scope>
    <source>
        <strain evidence="9">CCUG 47132</strain>
    </source>
</reference>
<dbReference type="GO" id="GO:0016020">
    <property type="term" value="C:membrane"/>
    <property type="evidence" value="ECO:0007669"/>
    <property type="project" value="UniProtKB-SubCell"/>
</dbReference>
<dbReference type="RefSeq" id="WP_106057929.1">
    <property type="nucleotide sequence ID" value="NZ_CP027228.1"/>
</dbReference>
<gene>
    <name evidence="8" type="ORF">C5Q96_08405</name>
</gene>
<evidence type="ECO:0000256" key="3">
    <source>
        <dbReference type="ARBA" id="ARBA00022475"/>
    </source>
</evidence>
<evidence type="ECO:0000313" key="9">
    <source>
        <dbReference type="Proteomes" id="UP000237883"/>
    </source>
</evidence>
<dbReference type="GO" id="GO:0055085">
    <property type="term" value="P:transmembrane transport"/>
    <property type="evidence" value="ECO:0007669"/>
    <property type="project" value="InterPro"/>
</dbReference>
<sequence length="311" mass="34686">MKAVEALFPVFFMLFLGLLARKRQWITFAQNEGAKKLVFTILFPLLVYKVLVTSELKSTFLIQIIYMDIIWLIVLFIGFKLTPFTGKKFAHISPYLLVTCEGGNVALPLYISIVGAAHAVNIVTFDVAGILINFGVLPILVTKKVVGQVEWKELLKKIFTSSFMVSVIGGVFMNLTGLHKMIMSMGLESTFNSTMELVITPITGIILFTLGYELKFEKEMLSSLLRLAIVRLVLCSIIIGLFYVIFPALVSEKVFEIAILLYFMCPTGFPVPLQVQALVTGEDDESYMSAFISLFLVVALIAYTLITIFVA</sequence>
<feature type="transmembrane region" description="Helical" evidence="7">
    <location>
        <begin position="94"/>
        <end position="113"/>
    </location>
</feature>
<evidence type="ECO:0000313" key="8">
    <source>
        <dbReference type="EMBL" id="AVM48875.1"/>
    </source>
</evidence>
<keyword evidence="9" id="KW-1185">Reference proteome</keyword>
<feature type="transmembrane region" description="Helical" evidence="7">
    <location>
        <begin position="287"/>
        <end position="310"/>
    </location>
</feature>
<evidence type="ECO:0000256" key="5">
    <source>
        <dbReference type="ARBA" id="ARBA00022989"/>
    </source>
</evidence>
<dbReference type="GeneID" id="78392282"/>
<evidence type="ECO:0000256" key="4">
    <source>
        <dbReference type="ARBA" id="ARBA00022692"/>
    </source>
</evidence>